<dbReference type="Pfam" id="PF13304">
    <property type="entry name" value="AAA_21"/>
    <property type="match status" value="1"/>
</dbReference>
<evidence type="ECO:0000313" key="3">
    <source>
        <dbReference type="Proteomes" id="UP000224563"/>
    </source>
</evidence>
<keyword evidence="3" id="KW-1185">Reference proteome</keyword>
<dbReference type="SUPFAM" id="SSF52540">
    <property type="entry name" value="P-loop containing nucleoside triphosphate hydrolases"/>
    <property type="match status" value="1"/>
</dbReference>
<dbReference type="AlphaFoldDB" id="A0A2G3E3A4"/>
<dbReference type="Gene3D" id="3.40.50.300">
    <property type="entry name" value="P-loop containing nucleotide triphosphate hydrolases"/>
    <property type="match status" value="1"/>
</dbReference>
<dbReference type="InterPro" id="IPR027417">
    <property type="entry name" value="P-loop_NTPase"/>
</dbReference>
<reference evidence="2 3" key="1">
    <citation type="submission" date="2017-10" db="EMBL/GenBank/DDBJ databases">
        <title>Resolving the taxonomy of Roseburia spp., Eubacterium rectale and Agathobacter spp. through phylogenomic analysis.</title>
        <authorList>
            <person name="Sheridan P.O."/>
            <person name="Walker A.W."/>
            <person name="Duncan S.H."/>
            <person name="Scott K.P."/>
            <person name="Toole P.W.O."/>
            <person name="Luis P."/>
            <person name="Flint H.J."/>
        </authorList>
    </citation>
    <scope>NUCLEOTIDE SEQUENCE [LARGE SCALE GENOMIC DNA]</scope>
    <source>
        <strain evidence="2 3">JK623</strain>
    </source>
</reference>
<gene>
    <name evidence="2" type="ORF">CSX02_06520</name>
</gene>
<dbReference type="RefSeq" id="WP_099386066.1">
    <property type="nucleotide sequence ID" value="NZ_JANSWH010000067.1"/>
</dbReference>
<evidence type="ECO:0000259" key="1">
    <source>
        <dbReference type="Pfam" id="PF13304"/>
    </source>
</evidence>
<comment type="caution">
    <text evidence="2">The sequence shown here is derived from an EMBL/GenBank/DDBJ whole genome shotgun (WGS) entry which is preliminary data.</text>
</comment>
<name>A0A2G3E3A4_9FIRM</name>
<reference evidence="2 3" key="2">
    <citation type="submission" date="2017-10" db="EMBL/GenBank/DDBJ databases">
        <authorList>
            <person name="Banno H."/>
            <person name="Chua N.-H."/>
        </authorList>
    </citation>
    <scope>NUCLEOTIDE SEQUENCE [LARGE SCALE GENOMIC DNA]</scope>
    <source>
        <strain evidence="2 3">JK623</strain>
    </source>
</reference>
<dbReference type="PANTHER" id="PTHR40396:SF1">
    <property type="entry name" value="ATPASE AAA-TYPE CORE DOMAIN-CONTAINING PROTEIN"/>
    <property type="match status" value="1"/>
</dbReference>
<feature type="domain" description="ATPase AAA-type core" evidence="1">
    <location>
        <begin position="49"/>
        <end position="320"/>
    </location>
</feature>
<sequence length="384" mass="43535">MKILRIVADGLPLFREKLDICFYARQRVSEGQQDLLYPVFSNIYLNSANGIIGINASGKTSVLKVILLALGILNNEPINHIETKDILGNAEKAVLDIYFYSATGGEICRLETTISSNKAKMEGTIYSIISERIWSKQIDEITTRKSLLDFGDRDPIMQRSGQEDFLPDDVSIMIARNKRTGENLRVVNLLRFTNNNVLPLSDNIPPEVITYLDPTIERLQFEEKEQKTVISLKFKGKEEIVLNNPIQLNNYLSSGTVKGIITFTLAREVLQTGGYMIVDELENHFNKEIVTTLMRFFMDNKLNKNGGTLVFSTHYPELLDEYDRNDSIYIIRNRDGITAQNLATILNRNDIKKSDAYQSGLMDGTTPKYEAYIRLKKSIAAAIE</sequence>
<dbReference type="GO" id="GO:0005524">
    <property type="term" value="F:ATP binding"/>
    <property type="evidence" value="ECO:0007669"/>
    <property type="project" value="InterPro"/>
</dbReference>
<proteinExistence type="predicted"/>
<dbReference type="GO" id="GO:0016887">
    <property type="term" value="F:ATP hydrolysis activity"/>
    <property type="evidence" value="ECO:0007669"/>
    <property type="project" value="InterPro"/>
</dbReference>
<protein>
    <submittedName>
        <fullName evidence="2">AAA family ATPase</fullName>
    </submittedName>
</protein>
<dbReference type="EMBL" id="PDYG01000031">
    <property type="protein sequence ID" value="PHU37734.1"/>
    <property type="molecule type" value="Genomic_DNA"/>
</dbReference>
<accession>A0A2G3E3A4</accession>
<evidence type="ECO:0000313" key="2">
    <source>
        <dbReference type="EMBL" id="PHU37734.1"/>
    </source>
</evidence>
<dbReference type="InterPro" id="IPR003959">
    <property type="entry name" value="ATPase_AAA_core"/>
</dbReference>
<dbReference type="PANTHER" id="PTHR40396">
    <property type="entry name" value="ATPASE-LIKE PROTEIN"/>
    <property type="match status" value="1"/>
</dbReference>
<organism evidence="2 3">
    <name type="scientific">Agathobacter ruminis</name>
    <dbReference type="NCBI Taxonomy" id="1712665"/>
    <lineage>
        <taxon>Bacteria</taxon>
        <taxon>Bacillati</taxon>
        <taxon>Bacillota</taxon>
        <taxon>Clostridia</taxon>
        <taxon>Lachnospirales</taxon>
        <taxon>Lachnospiraceae</taxon>
        <taxon>Agathobacter</taxon>
    </lineage>
</organism>
<dbReference type="Proteomes" id="UP000224563">
    <property type="component" value="Unassembled WGS sequence"/>
</dbReference>